<dbReference type="Pfam" id="PF01676">
    <property type="entry name" value="Metalloenzyme"/>
    <property type="match status" value="1"/>
</dbReference>
<dbReference type="GO" id="GO:0004619">
    <property type="term" value="F:phosphoglycerate mutase activity"/>
    <property type="evidence" value="ECO:0007669"/>
    <property type="project" value="UniProtKB-EC"/>
</dbReference>
<feature type="domain" description="Metalloenzyme" evidence="10">
    <location>
        <begin position="6"/>
        <end position="498"/>
    </location>
</feature>
<evidence type="ECO:0000256" key="2">
    <source>
        <dbReference type="ARBA" id="ARBA00004798"/>
    </source>
</evidence>
<keyword evidence="6 8" id="KW-0464">Manganese</keyword>
<keyword evidence="13" id="KW-1185">Reference proteome</keyword>
<feature type="binding site" evidence="8">
    <location>
        <position position="462"/>
    </location>
    <ligand>
        <name>Mn(2+)</name>
        <dbReference type="ChEBI" id="CHEBI:29035"/>
        <label>1</label>
    </ligand>
</feature>
<comment type="catalytic activity">
    <reaction evidence="1 8">
        <text>(2R)-2-phosphoglycerate = (2R)-3-phosphoglycerate</text>
        <dbReference type="Rhea" id="RHEA:15901"/>
        <dbReference type="ChEBI" id="CHEBI:58272"/>
        <dbReference type="ChEBI" id="CHEBI:58289"/>
        <dbReference type="EC" id="5.4.2.12"/>
    </reaction>
</comment>
<feature type="binding site" evidence="8">
    <location>
        <position position="407"/>
    </location>
    <ligand>
        <name>Mn(2+)</name>
        <dbReference type="ChEBI" id="CHEBI:29035"/>
        <label>1</label>
    </ligand>
</feature>
<feature type="binding site" evidence="8">
    <location>
        <position position="14"/>
    </location>
    <ligand>
        <name>Mn(2+)</name>
        <dbReference type="ChEBI" id="CHEBI:29035"/>
        <label>2</label>
    </ligand>
</feature>
<keyword evidence="4 8" id="KW-0479">Metal-binding</keyword>
<accession>A0ABZ0WCA8</accession>
<comment type="similarity">
    <text evidence="3 8">Belongs to the BPG-independent phosphoglycerate mutase family.</text>
</comment>
<evidence type="ECO:0000256" key="9">
    <source>
        <dbReference type="NCBIfam" id="TIGR01307"/>
    </source>
</evidence>
<comment type="cofactor">
    <cofactor evidence="8">
        <name>Mn(2+)</name>
        <dbReference type="ChEBI" id="CHEBI:29035"/>
    </cofactor>
    <text evidence="8">Binds 2 manganese ions per subunit.</text>
</comment>
<gene>
    <name evidence="8 12" type="primary">gpmI</name>
    <name evidence="12" type="ORF">U0035_09570</name>
</gene>
<evidence type="ECO:0000256" key="1">
    <source>
        <dbReference type="ARBA" id="ARBA00000370"/>
    </source>
</evidence>
<dbReference type="InterPro" id="IPR036646">
    <property type="entry name" value="PGAM_B_sf"/>
</dbReference>
<feature type="binding site" evidence="8">
    <location>
        <position position="445"/>
    </location>
    <ligand>
        <name>Mn(2+)</name>
        <dbReference type="ChEBI" id="CHEBI:29035"/>
        <label>2</label>
    </ligand>
</feature>
<evidence type="ECO:0000256" key="6">
    <source>
        <dbReference type="ARBA" id="ARBA00023211"/>
    </source>
</evidence>
<reference evidence="12 13" key="1">
    <citation type="submission" date="2023-12" db="EMBL/GenBank/DDBJ databases">
        <title>Genome sequencing and assembly of bacterial species from a model synthetic community.</title>
        <authorList>
            <person name="Hogle S.L."/>
        </authorList>
    </citation>
    <scope>NUCLEOTIDE SEQUENCE [LARGE SCALE GENOMIC DNA]</scope>
    <source>
        <strain evidence="12 13">HAMBI_3031</strain>
    </source>
</reference>
<comment type="pathway">
    <text evidence="2 8">Carbohydrate degradation; glycolysis; pyruvate from D-glyceraldehyde 3-phosphate: step 3/5.</text>
</comment>
<dbReference type="NCBIfam" id="TIGR01307">
    <property type="entry name" value="pgm_bpd_ind"/>
    <property type="match status" value="1"/>
</dbReference>
<feature type="binding site" evidence="8">
    <location>
        <position position="403"/>
    </location>
    <ligand>
        <name>Mn(2+)</name>
        <dbReference type="ChEBI" id="CHEBI:29035"/>
        <label>1</label>
    </ligand>
</feature>
<dbReference type="Gene3D" id="3.40.1450.10">
    <property type="entry name" value="BPG-independent phosphoglycerate mutase, domain B"/>
    <property type="match status" value="1"/>
</dbReference>
<dbReference type="InterPro" id="IPR005995">
    <property type="entry name" value="Pgm_bpd_ind"/>
</dbReference>
<feature type="binding site" evidence="8">
    <location>
        <begin position="155"/>
        <end position="156"/>
    </location>
    <ligand>
        <name>substrate</name>
    </ligand>
</feature>
<dbReference type="HAMAP" id="MF_01038">
    <property type="entry name" value="GpmI"/>
    <property type="match status" value="1"/>
</dbReference>
<evidence type="ECO:0000256" key="3">
    <source>
        <dbReference type="ARBA" id="ARBA00008819"/>
    </source>
</evidence>
<dbReference type="InterPro" id="IPR006124">
    <property type="entry name" value="Metalloenzyme"/>
</dbReference>
<dbReference type="Gene3D" id="3.40.720.10">
    <property type="entry name" value="Alkaline Phosphatase, subunit A"/>
    <property type="match status" value="1"/>
</dbReference>
<feature type="binding site" evidence="8">
    <location>
        <position position="444"/>
    </location>
    <ligand>
        <name>Mn(2+)</name>
        <dbReference type="ChEBI" id="CHEBI:29035"/>
        <label>2</label>
    </ligand>
</feature>
<feature type="domain" description="BPG-independent PGAM N-terminal" evidence="11">
    <location>
        <begin position="84"/>
        <end position="298"/>
    </location>
</feature>
<evidence type="ECO:0000256" key="4">
    <source>
        <dbReference type="ARBA" id="ARBA00022723"/>
    </source>
</evidence>
<dbReference type="EC" id="5.4.2.12" evidence="8 9"/>
<proteinExistence type="inferred from homology"/>
<sequence length="515" mass="56817">MSTVQKKAILIIMDGWGLGKVASADAIQNSNTPFTRSLYDKYPHTTLTTFGELVGLPEGQMGNSEVGHLNLGAGRIVYQELQRINVAIKTGELARNAELVRTLEAAKASNKPMHLMGLVSDGGVHSHINHLKALLDICKDHGLKEVYVHAFTDGRDTDPKSGLHFIEDLQNHIDAIGLGKIATVSGRYYAMDRDKRWERVCKAYDALVNGAGDTATSGVEAVKQSYEENITDEFINPTVIVDADNKPVATIQEGDHVLCFNFRTDRCREITEVLTQSDNSEFGMKRLDLDYTTMTVYDHKYTAVYSIFRNEDLTKTLGEVIADNGLKQIRIAETEKYPHVTFFFNGGRELPFEGESRILKASPKVATYDLQPEMSANELTEALLPEIKNQSADFICLNFANADMVGHTGVFSAAIKAVETVDHCVERVVTEALAQDYVVFLTADHGNSDFMINDDGSPNTAHTLNLVPLFIIDNNWRGEIKEGKLGDIAPTILSFMKLPIPAQMTGNVLVDTASL</sequence>
<dbReference type="SUPFAM" id="SSF53649">
    <property type="entry name" value="Alkaline phosphatase-like"/>
    <property type="match status" value="1"/>
</dbReference>
<dbReference type="EMBL" id="CP139960">
    <property type="protein sequence ID" value="WQD40393.1"/>
    <property type="molecule type" value="Genomic_DNA"/>
</dbReference>
<feature type="binding site" evidence="8">
    <location>
        <position position="125"/>
    </location>
    <ligand>
        <name>substrate</name>
    </ligand>
</feature>
<evidence type="ECO:0000313" key="13">
    <source>
        <dbReference type="Proteomes" id="UP001325680"/>
    </source>
</evidence>
<dbReference type="InterPro" id="IPR017850">
    <property type="entry name" value="Alkaline_phosphatase_core_sf"/>
</dbReference>
<evidence type="ECO:0000256" key="7">
    <source>
        <dbReference type="ARBA" id="ARBA00023235"/>
    </source>
</evidence>
<evidence type="ECO:0000259" key="11">
    <source>
        <dbReference type="Pfam" id="PF06415"/>
    </source>
</evidence>
<dbReference type="PANTHER" id="PTHR31637:SF0">
    <property type="entry name" value="2,3-BISPHOSPHOGLYCERATE-INDEPENDENT PHOSPHOGLYCERATE MUTASE"/>
    <property type="match status" value="1"/>
</dbReference>
<dbReference type="SUPFAM" id="SSF64158">
    <property type="entry name" value="2,3-Bisphosphoglycerate-independent phosphoglycerate mutase, substrate-binding domain"/>
    <property type="match status" value="1"/>
</dbReference>
<name>A0ABZ0WCA8_9BACT</name>
<dbReference type="PANTHER" id="PTHR31637">
    <property type="entry name" value="2,3-BISPHOSPHOGLYCERATE-INDEPENDENT PHOSPHOGLYCERATE MUTASE"/>
    <property type="match status" value="1"/>
</dbReference>
<evidence type="ECO:0000259" key="10">
    <source>
        <dbReference type="Pfam" id="PF01676"/>
    </source>
</evidence>
<protein>
    <recommendedName>
        <fullName evidence="8 9">2,3-bisphosphoglycerate-independent phosphoglycerate mutase</fullName>
        <shortName evidence="8">BPG-independent PGAM</shortName>
        <shortName evidence="8">Phosphoglyceromutase</shortName>
        <shortName evidence="8">iPGM</shortName>
        <ecNumber evidence="8 9">5.4.2.12</ecNumber>
    </recommendedName>
</protein>
<feature type="binding site" evidence="8">
    <location>
        <position position="193"/>
    </location>
    <ligand>
        <name>substrate</name>
    </ligand>
</feature>
<organism evidence="12 13">
    <name type="scientific">Niabella yanshanensis</name>
    <dbReference type="NCBI Taxonomy" id="577386"/>
    <lineage>
        <taxon>Bacteria</taxon>
        <taxon>Pseudomonadati</taxon>
        <taxon>Bacteroidota</taxon>
        <taxon>Chitinophagia</taxon>
        <taxon>Chitinophagales</taxon>
        <taxon>Chitinophagaceae</taxon>
        <taxon>Niabella</taxon>
    </lineage>
</organism>
<comment type="subunit">
    <text evidence="8">Monomer.</text>
</comment>
<dbReference type="Proteomes" id="UP001325680">
    <property type="component" value="Chromosome"/>
</dbReference>
<dbReference type="InterPro" id="IPR011258">
    <property type="entry name" value="BPG-indep_PGM_N"/>
</dbReference>
<keyword evidence="5 8" id="KW-0324">Glycolysis</keyword>
<evidence type="ECO:0000256" key="5">
    <source>
        <dbReference type="ARBA" id="ARBA00023152"/>
    </source>
</evidence>
<dbReference type="Pfam" id="PF06415">
    <property type="entry name" value="iPGM_N"/>
    <property type="match status" value="1"/>
</dbReference>
<dbReference type="RefSeq" id="WP_114792089.1">
    <property type="nucleotide sequence ID" value="NZ_CP139960.1"/>
</dbReference>
<comment type="function">
    <text evidence="8">Catalyzes the interconversion of 2-phosphoglycerate and 3-phosphoglycerate.</text>
</comment>
<dbReference type="PIRSF" id="PIRSF001492">
    <property type="entry name" value="IPGAM"/>
    <property type="match status" value="1"/>
</dbReference>
<feature type="binding site" evidence="8">
    <location>
        <position position="187"/>
    </location>
    <ligand>
        <name>substrate</name>
    </ligand>
</feature>
<feature type="binding site" evidence="8">
    <location>
        <position position="64"/>
    </location>
    <ligand>
        <name>Mn(2+)</name>
        <dbReference type="ChEBI" id="CHEBI:29035"/>
        <label>2</label>
    </ligand>
</feature>
<evidence type="ECO:0000256" key="8">
    <source>
        <dbReference type="HAMAP-Rule" id="MF_01038"/>
    </source>
</evidence>
<feature type="binding site" evidence="8">
    <location>
        <position position="336"/>
    </location>
    <ligand>
        <name>substrate</name>
    </ligand>
</feature>
<feature type="binding site" evidence="8">
    <location>
        <begin position="263"/>
        <end position="266"/>
    </location>
    <ligand>
        <name>substrate</name>
    </ligand>
</feature>
<dbReference type="CDD" id="cd16010">
    <property type="entry name" value="iPGM"/>
    <property type="match status" value="1"/>
</dbReference>
<evidence type="ECO:0000313" key="12">
    <source>
        <dbReference type="EMBL" id="WQD40393.1"/>
    </source>
</evidence>
<keyword evidence="7 8" id="KW-0413">Isomerase</keyword>
<feature type="active site" description="Phosphoserine intermediate" evidence="8">
    <location>
        <position position="64"/>
    </location>
</feature>